<comment type="caution">
    <text evidence="3">The sequence shown here is derived from an EMBL/GenBank/DDBJ whole genome shotgun (WGS) entry which is preliminary data.</text>
</comment>
<feature type="signal peptide" evidence="2">
    <location>
        <begin position="1"/>
        <end position="24"/>
    </location>
</feature>
<evidence type="ECO:0000313" key="3">
    <source>
        <dbReference type="EMBL" id="GGM07514.1"/>
    </source>
</evidence>
<feature type="chain" id="PRO_5039591117" description="Lipoprotein" evidence="2">
    <location>
        <begin position="25"/>
        <end position="304"/>
    </location>
</feature>
<accession>A0A917WIV7</accession>
<dbReference type="Proteomes" id="UP000655208">
    <property type="component" value="Unassembled WGS sequence"/>
</dbReference>
<evidence type="ECO:0000256" key="1">
    <source>
        <dbReference type="SAM" id="MobiDB-lite"/>
    </source>
</evidence>
<keyword evidence="2" id="KW-0732">Signal</keyword>
<name>A0A917WIV7_9ACTN</name>
<evidence type="ECO:0000313" key="4">
    <source>
        <dbReference type="Proteomes" id="UP000655208"/>
    </source>
</evidence>
<feature type="region of interest" description="Disordered" evidence="1">
    <location>
        <begin position="30"/>
        <end position="78"/>
    </location>
</feature>
<gene>
    <name evidence="3" type="ORF">GCM10011594_29340</name>
</gene>
<dbReference type="AlphaFoldDB" id="A0A917WIV7"/>
<reference evidence="3" key="1">
    <citation type="journal article" date="2014" name="Int. J. Syst. Evol. Microbiol.">
        <title>Complete genome sequence of Corynebacterium casei LMG S-19264T (=DSM 44701T), isolated from a smear-ripened cheese.</title>
        <authorList>
            <consortium name="US DOE Joint Genome Institute (JGI-PGF)"/>
            <person name="Walter F."/>
            <person name="Albersmeier A."/>
            <person name="Kalinowski J."/>
            <person name="Ruckert C."/>
        </authorList>
    </citation>
    <scope>NUCLEOTIDE SEQUENCE</scope>
    <source>
        <strain evidence="3">CGMCC 4.7308</strain>
    </source>
</reference>
<evidence type="ECO:0000256" key="2">
    <source>
        <dbReference type="SAM" id="SignalP"/>
    </source>
</evidence>
<sequence length="304" mass="31299">MSPLRTFRTLTRSALAGAAVVLLAACQTSGTASPATTGPTSSTTSTGTTSTGTTSTGATDTGSCPAVRQPATAPPTPAGPPLLVVTHGANYWVASPQTEPYRIALWPDGTVIVTDDAGERTRPPARFRIGTVGDCATAAVVRQIRELSRQDMGTPSITDQGTTHVALGSGQGAVTIDVYGFGVGDEYVSPVQRGHRADLRRLLDGLAAAVTGAPRWTPDRVRVVESSGPRTDTPVTWPSGVDLDGALRHRAPGGRCGVLTGRAATAVLDRLGSGPVQSVWRVGVLTKVLLVAPLVPGQPDCPRI</sequence>
<evidence type="ECO:0008006" key="5">
    <source>
        <dbReference type="Google" id="ProtNLM"/>
    </source>
</evidence>
<feature type="compositionally biased region" description="Low complexity" evidence="1">
    <location>
        <begin position="30"/>
        <end position="71"/>
    </location>
</feature>
<dbReference type="PROSITE" id="PS51257">
    <property type="entry name" value="PROKAR_LIPOPROTEIN"/>
    <property type="match status" value="1"/>
</dbReference>
<keyword evidence="4" id="KW-1185">Reference proteome</keyword>
<dbReference type="RefSeq" id="WP_188942756.1">
    <property type="nucleotide sequence ID" value="NZ_BMNA01000005.1"/>
</dbReference>
<reference evidence="3" key="2">
    <citation type="submission" date="2020-09" db="EMBL/GenBank/DDBJ databases">
        <authorList>
            <person name="Sun Q."/>
            <person name="Zhou Y."/>
        </authorList>
    </citation>
    <scope>NUCLEOTIDE SEQUENCE</scope>
    <source>
        <strain evidence="3">CGMCC 4.7308</strain>
    </source>
</reference>
<organism evidence="3 4">
    <name type="scientific">Nakamurella endophytica</name>
    <dbReference type="NCBI Taxonomy" id="1748367"/>
    <lineage>
        <taxon>Bacteria</taxon>
        <taxon>Bacillati</taxon>
        <taxon>Actinomycetota</taxon>
        <taxon>Actinomycetes</taxon>
        <taxon>Nakamurellales</taxon>
        <taxon>Nakamurellaceae</taxon>
        <taxon>Nakamurella</taxon>
    </lineage>
</organism>
<dbReference type="EMBL" id="BMNA01000005">
    <property type="protein sequence ID" value="GGM07514.1"/>
    <property type="molecule type" value="Genomic_DNA"/>
</dbReference>
<protein>
    <recommendedName>
        <fullName evidence="5">Lipoprotein</fullName>
    </recommendedName>
</protein>
<proteinExistence type="predicted"/>